<keyword evidence="3" id="KW-0804">Transcription</keyword>
<dbReference type="Gene3D" id="1.10.10.60">
    <property type="entry name" value="Homeodomain-like"/>
    <property type="match status" value="1"/>
</dbReference>
<name>A0A4Y6UYI6_SACBS</name>
<feature type="DNA-binding region" description="H-T-H motif" evidence="4">
    <location>
        <begin position="41"/>
        <end position="60"/>
    </location>
</feature>
<dbReference type="Proteomes" id="UP000316968">
    <property type="component" value="Chromosome"/>
</dbReference>
<dbReference type="EMBL" id="CP041217">
    <property type="protein sequence ID" value="QDH21411.1"/>
    <property type="molecule type" value="Genomic_DNA"/>
</dbReference>
<dbReference type="GO" id="GO:0000976">
    <property type="term" value="F:transcription cis-regulatory region binding"/>
    <property type="evidence" value="ECO:0007669"/>
    <property type="project" value="TreeGrafter"/>
</dbReference>
<sequence>MESKQPGKRMTSRDLQAVHRRQQILQTAKQLFASKGYHAVSMRELNKAIGMADALTYHYFPGGKFEILTTVLQTAQEERIGGIVLFFQKIFAKTDLPLSHVLTELIVGLAQKLTEDQAYFQILLRERSLLSDEQKEALDSVTRLPFEAMSDYLSQRAEQGDIRYMDFSLASSQFLAHIVFTVIQQLLRGNRMEQEEARTLSQFYMELWAKPISE</sequence>
<dbReference type="Pfam" id="PF00440">
    <property type="entry name" value="TetR_N"/>
    <property type="match status" value="1"/>
</dbReference>
<evidence type="ECO:0000256" key="4">
    <source>
        <dbReference type="PROSITE-ProRule" id="PRU00335"/>
    </source>
</evidence>
<dbReference type="PANTHER" id="PTHR30055:SF234">
    <property type="entry name" value="HTH-TYPE TRANSCRIPTIONAL REGULATOR BETI"/>
    <property type="match status" value="1"/>
</dbReference>
<dbReference type="PROSITE" id="PS50977">
    <property type="entry name" value="HTH_TETR_2"/>
    <property type="match status" value="1"/>
</dbReference>
<proteinExistence type="predicted"/>
<feature type="domain" description="HTH tetR-type" evidence="5">
    <location>
        <begin position="18"/>
        <end position="78"/>
    </location>
</feature>
<keyword evidence="2 4" id="KW-0238">DNA-binding</keyword>
<evidence type="ECO:0000313" key="7">
    <source>
        <dbReference type="Proteomes" id="UP000316968"/>
    </source>
</evidence>
<dbReference type="RefSeq" id="WP_141447956.1">
    <property type="nucleotide sequence ID" value="NZ_CP041217.1"/>
</dbReference>
<evidence type="ECO:0000256" key="2">
    <source>
        <dbReference type="ARBA" id="ARBA00023125"/>
    </source>
</evidence>
<evidence type="ECO:0000259" key="5">
    <source>
        <dbReference type="PROSITE" id="PS50977"/>
    </source>
</evidence>
<dbReference type="KEGG" id="saca:FFV09_11515"/>
<evidence type="ECO:0000256" key="1">
    <source>
        <dbReference type="ARBA" id="ARBA00023015"/>
    </source>
</evidence>
<dbReference type="InterPro" id="IPR009057">
    <property type="entry name" value="Homeodomain-like_sf"/>
</dbReference>
<accession>A0A4Y6UYI6</accession>
<dbReference type="Gene3D" id="1.10.357.10">
    <property type="entry name" value="Tetracycline Repressor, domain 2"/>
    <property type="match status" value="1"/>
</dbReference>
<dbReference type="PANTHER" id="PTHR30055">
    <property type="entry name" value="HTH-TYPE TRANSCRIPTIONAL REGULATOR RUTR"/>
    <property type="match status" value="1"/>
</dbReference>
<reference evidence="6 7" key="1">
    <citation type="submission" date="2019-06" db="EMBL/GenBank/DDBJ databases">
        <title>Saccharibacillus brassicae sp. nov., an endophytic bacterium isolated from Chinese cabbage seeds (Brassica pekinensis).</title>
        <authorList>
            <person name="Jiang L."/>
            <person name="Lee J."/>
            <person name="Kim S.W."/>
        </authorList>
    </citation>
    <scope>NUCLEOTIDE SEQUENCE [LARGE SCALE GENOMIC DNA]</scope>
    <source>
        <strain evidence="7">KCTC 43072 / ATSA2</strain>
    </source>
</reference>
<dbReference type="InterPro" id="IPR001647">
    <property type="entry name" value="HTH_TetR"/>
</dbReference>
<dbReference type="SUPFAM" id="SSF46689">
    <property type="entry name" value="Homeodomain-like"/>
    <property type="match status" value="1"/>
</dbReference>
<dbReference type="GO" id="GO:0003700">
    <property type="term" value="F:DNA-binding transcription factor activity"/>
    <property type="evidence" value="ECO:0007669"/>
    <property type="project" value="TreeGrafter"/>
</dbReference>
<protein>
    <submittedName>
        <fullName evidence="6">TetR/AcrR family transcriptional regulator</fullName>
    </submittedName>
</protein>
<keyword evidence="7" id="KW-1185">Reference proteome</keyword>
<keyword evidence="1" id="KW-0805">Transcription regulation</keyword>
<evidence type="ECO:0000313" key="6">
    <source>
        <dbReference type="EMBL" id="QDH21411.1"/>
    </source>
</evidence>
<dbReference type="OrthoDB" id="9814200at2"/>
<organism evidence="6 7">
    <name type="scientific">Saccharibacillus brassicae</name>
    <dbReference type="NCBI Taxonomy" id="2583377"/>
    <lineage>
        <taxon>Bacteria</taxon>
        <taxon>Bacillati</taxon>
        <taxon>Bacillota</taxon>
        <taxon>Bacilli</taxon>
        <taxon>Bacillales</taxon>
        <taxon>Paenibacillaceae</taxon>
        <taxon>Saccharibacillus</taxon>
    </lineage>
</organism>
<evidence type="ECO:0000256" key="3">
    <source>
        <dbReference type="ARBA" id="ARBA00023163"/>
    </source>
</evidence>
<dbReference type="InterPro" id="IPR036271">
    <property type="entry name" value="Tet_transcr_reg_TetR-rel_C_sf"/>
</dbReference>
<dbReference type="InterPro" id="IPR050109">
    <property type="entry name" value="HTH-type_TetR-like_transc_reg"/>
</dbReference>
<dbReference type="AlphaFoldDB" id="A0A4Y6UYI6"/>
<dbReference type="SUPFAM" id="SSF48498">
    <property type="entry name" value="Tetracyclin repressor-like, C-terminal domain"/>
    <property type="match status" value="1"/>
</dbReference>
<gene>
    <name evidence="6" type="ORF">FFV09_11515</name>
</gene>